<evidence type="ECO:0000313" key="4">
    <source>
        <dbReference type="EMBL" id="KAJ8029312.1"/>
    </source>
</evidence>
<dbReference type="Pfam" id="PF13855">
    <property type="entry name" value="LRR_8"/>
    <property type="match status" value="2"/>
</dbReference>
<evidence type="ECO:0000313" key="5">
    <source>
        <dbReference type="Proteomes" id="UP001152320"/>
    </source>
</evidence>
<dbReference type="PROSITE" id="PS51450">
    <property type="entry name" value="LRR"/>
    <property type="match status" value="4"/>
</dbReference>
<reference evidence="4" key="1">
    <citation type="submission" date="2021-10" db="EMBL/GenBank/DDBJ databases">
        <title>Tropical sea cucumber genome reveals ecological adaptation and Cuvierian tubules defense mechanism.</title>
        <authorList>
            <person name="Chen T."/>
        </authorList>
    </citation>
    <scope>NUCLEOTIDE SEQUENCE</scope>
    <source>
        <strain evidence="4">Nanhai2018</strain>
        <tissue evidence="4">Muscle</tissue>
    </source>
</reference>
<keyword evidence="5" id="KW-1185">Reference proteome</keyword>
<accession>A0A9Q1BMB6</accession>
<organism evidence="4 5">
    <name type="scientific">Holothuria leucospilota</name>
    <name type="common">Black long sea cucumber</name>
    <name type="synonym">Mertensiothuria leucospilota</name>
    <dbReference type="NCBI Taxonomy" id="206669"/>
    <lineage>
        <taxon>Eukaryota</taxon>
        <taxon>Metazoa</taxon>
        <taxon>Echinodermata</taxon>
        <taxon>Eleutherozoa</taxon>
        <taxon>Echinozoa</taxon>
        <taxon>Holothuroidea</taxon>
        <taxon>Aspidochirotacea</taxon>
        <taxon>Aspidochirotida</taxon>
        <taxon>Holothuriidae</taxon>
        <taxon>Holothuria</taxon>
    </lineage>
</organism>
<dbReference type="Pfam" id="PF12799">
    <property type="entry name" value="LRR_4"/>
    <property type="match status" value="1"/>
</dbReference>
<dbReference type="InterPro" id="IPR003591">
    <property type="entry name" value="Leu-rich_rpt_typical-subtyp"/>
</dbReference>
<keyword evidence="3" id="KW-0812">Transmembrane</keyword>
<gene>
    <name evidence="4" type="ORF">HOLleu_28677</name>
</gene>
<dbReference type="PANTHER" id="PTHR24366:SF96">
    <property type="entry name" value="LEUCINE RICH REPEAT CONTAINING 53"/>
    <property type="match status" value="1"/>
</dbReference>
<dbReference type="SMART" id="SM00365">
    <property type="entry name" value="LRR_SD22"/>
    <property type="match status" value="5"/>
</dbReference>
<dbReference type="OrthoDB" id="676979at2759"/>
<dbReference type="Pfam" id="PF13516">
    <property type="entry name" value="LRR_6"/>
    <property type="match status" value="1"/>
</dbReference>
<keyword evidence="2" id="KW-0677">Repeat</keyword>
<keyword evidence="3" id="KW-1133">Transmembrane helix</keyword>
<dbReference type="AlphaFoldDB" id="A0A9Q1BMB6"/>
<name>A0A9Q1BMB6_HOLLE</name>
<sequence length="478" mass="54472">MIISVCIVGVYSQSCPEQCVCRFSKITCSGETSSLTKFPEIESENWIRVIEVVNTNITSLQEGNVILPTVPRLIQLSLYSNGIKTLNNSMFVNNTLIEKLSLHNNILQFIPSNSFKPLKNLVYIDLGRNEIQVIESNAFMENKNLEFISLKLNAIRDVHPLTFNGLINLTTLDLSFNNISEFPIGRLQHHLSNLRYLTIGNNFLLDIQTTDQGLESCQQLVLESNLITTLQNFSLIGFPNLFSLFLISNFITRIDPYIFGSSEHPLVVLNLGNNNLEDLPVFLFRNLPLLRHLYLQNNKITTVPKEAFVKNSFLQNLDLSSNTIHTCHPLSLQGLTNLRTLKLSYNNLTDLSVEMFDSSFESRIWFYGNYWRCDCKMYDIQQRFKVNPELILGMTCFDPIDERGVDVMKVMFVKYCGDQPDVTMTLSTTDAAFSSDNDALFHDVIFFIFGVVIVARLIILLSGFGRSRRVFLWKSCAA</sequence>
<keyword evidence="1" id="KW-0433">Leucine-rich repeat</keyword>
<comment type="caution">
    <text evidence="4">The sequence shown here is derived from an EMBL/GenBank/DDBJ whole genome shotgun (WGS) entry which is preliminary data.</text>
</comment>
<proteinExistence type="predicted"/>
<dbReference type="Proteomes" id="UP001152320">
    <property type="component" value="Chromosome 14"/>
</dbReference>
<dbReference type="EMBL" id="JAIZAY010000014">
    <property type="protein sequence ID" value="KAJ8029312.1"/>
    <property type="molecule type" value="Genomic_DNA"/>
</dbReference>
<keyword evidence="3" id="KW-0472">Membrane</keyword>
<dbReference type="InterPro" id="IPR032675">
    <property type="entry name" value="LRR_dom_sf"/>
</dbReference>
<evidence type="ECO:0000256" key="3">
    <source>
        <dbReference type="SAM" id="Phobius"/>
    </source>
</evidence>
<dbReference type="InterPro" id="IPR001611">
    <property type="entry name" value="Leu-rich_rpt"/>
</dbReference>
<evidence type="ECO:0000256" key="2">
    <source>
        <dbReference type="ARBA" id="ARBA00022737"/>
    </source>
</evidence>
<dbReference type="Gene3D" id="3.80.10.10">
    <property type="entry name" value="Ribonuclease Inhibitor"/>
    <property type="match status" value="2"/>
</dbReference>
<dbReference type="InterPro" id="IPR025875">
    <property type="entry name" value="Leu-rich_rpt_4"/>
</dbReference>
<protein>
    <submittedName>
        <fullName evidence="4">Leucine-rich repeat-containing protein 15</fullName>
    </submittedName>
</protein>
<dbReference type="PANTHER" id="PTHR24366">
    <property type="entry name" value="IG(IMMUNOGLOBULIN) AND LRR(LEUCINE RICH REPEAT) DOMAINS"/>
    <property type="match status" value="1"/>
</dbReference>
<evidence type="ECO:0000256" key="1">
    <source>
        <dbReference type="ARBA" id="ARBA00022614"/>
    </source>
</evidence>
<dbReference type="SUPFAM" id="SSF52058">
    <property type="entry name" value="L domain-like"/>
    <property type="match status" value="1"/>
</dbReference>
<dbReference type="SMART" id="SM00369">
    <property type="entry name" value="LRR_TYP"/>
    <property type="match status" value="11"/>
</dbReference>
<feature type="transmembrane region" description="Helical" evidence="3">
    <location>
        <begin position="444"/>
        <end position="464"/>
    </location>
</feature>